<evidence type="ECO:0000313" key="4">
    <source>
        <dbReference type="EMBL" id="KAH7225270.1"/>
    </source>
</evidence>
<feature type="compositionally biased region" description="Basic and acidic residues" evidence="1">
    <location>
        <begin position="1452"/>
        <end position="1461"/>
    </location>
</feature>
<dbReference type="GO" id="GO:0016829">
    <property type="term" value="F:lyase activity"/>
    <property type="evidence" value="ECO:0007669"/>
    <property type="project" value="UniProtKB-KW"/>
</dbReference>
<protein>
    <submittedName>
        <fullName evidence="4">Pectate lyase superfamily protein-domain-containing protein</fullName>
    </submittedName>
</protein>
<feature type="domain" description="Rhamnogalacturonase A/B/Epimerase-like pectate lyase" evidence="3">
    <location>
        <begin position="901"/>
        <end position="965"/>
    </location>
</feature>
<dbReference type="SUPFAM" id="SSF51126">
    <property type="entry name" value="Pectin lyase-like"/>
    <property type="match status" value="2"/>
</dbReference>
<proteinExistence type="predicted"/>
<gene>
    <name evidence="4" type="ORF">B0J15DRAFT_577630</name>
</gene>
<dbReference type="InterPro" id="IPR012334">
    <property type="entry name" value="Pectin_lyas_fold"/>
</dbReference>
<feature type="chain" id="PRO_5040305781" evidence="2">
    <location>
        <begin position="20"/>
        <end position="1627"/>
    </location>
</feature>
<dbReference type="PANTHER" id="PTHR33928">
    <property type="entry name" value="POLYGALACTURONASE QRT3"/>
    <property type="match status" value="1"/>
</dbReference>
<evidence type="ECO:0000256" key="1">
    <source>
        <dbReference type="SAM" id="MobiDB-lite"/>
    </source>
</evidence>
<reference evidence="4" key="1">
    <citation type="journal article" date="2021" name="Nat. Commun.">
        <title>Genetic determinants of endophytism in the Arabidopsis root mycobiome.</title>
        <authorList>
            <person name="Mesny F."/>
            <person name="Miyauchi S."/>
            <person name="Thiergart T."/>
            <person name="Pickel B."/>
            <person name="Atanasova L."/>
            <person name="Karlsson M."/>
            <person name="Huettel B."/>
            <person name="Barry K.W."/>
            <person name="Haridas S."/>
            <person name="Chen C."/>
            <person name="Bauer D."/>
            <person name="Andreopoulos W."/>
            <person name="Pangilinan J."/>
            <person name="LaButti K."/>
            <person name="Riley R."/>
            <person name="Lipzen A."/>
            <person name="Clum A."/>
            <person name="Drula E."/>
            <person name="Henrissat B."/>
            <person name="Kohler A."/>
            <person name="Grigoriev I.V."/>
            <person name="Martin F.M."/>
            <person name="Hacquard S."/>
        </authorList>
    </citation>
    <scope>NUCLEOTIDE SEQUENCE</scope>
    <source>
        <strain evidence="4">FSSC 5 MPI-SDFR-AT-0091</strain>
    </source>
</reference>
<evidence type="ECO:0000256" key="2">
    <source>
        <dbReference type="SAM" id="SignalP"/>
    </source>
</evidence>
<dbReference type="Pfam" id="PF12708">
    <property type="entry name" value="Pect-lyase_RHGA_epim"/>
    <property type="match status" value="2"/>
</dbReference>
<dbReference type="CDD" id="cd23668">
    <property type="entry name" value="GH55_beta13glucanase-like"/>
    <property type="match status" value="1"/>
</dbReference>
<feature type="signal peptide" evidence="2">
    <location>
        <begin position="1"/>
        <end position="19"/>
    </location>
</feature>
<dbReference type="InterPro" id="IPR011050">
    <property type="entry name" value="Pectin_lyase_fold/virulence"/>
</dbReference>
<evidence type="ECO:0000313" key="5">
    <source>
        <dbReference type="Proteomes" id="UP000736672"/>
    </source>
</evidence>
<dbReference type="FunFam" id="2.160.20.10:FF:000043">
    <property type="entry name" value="Exo-beta-1,3-glucanase, putative"/>
    <property type="match status" value="1"/>
</dbReference>
<dbReference type="OrthoDB" id="1046782at2759"/>
<feature type="domain" description="Rhamnogalacturonase A/B/Epimerase-like pectate lyase" evidence="3">
    <location>
        <begin position="536"/>
        <end position="770"/>
    </location>
</feature>
<feature type="compositionally biased region" description="Low complexity" evidence="1">
    <location>
        <begin position="1478"/>
        <end position="1492"/>
    </location>
</feature>
<dbReference type="EMBL" id="JAGTJS010000049">
    <property type="protein sequence ID" value="KAH7225270.1"/>
    <property type="molecule type" value="Genomic_DNA"/>
</dbReference>
<dbReference type="PANTHER" id="PTHR33928:SF2">
    <property type="entry name" value="PECTATE LYASE SUPERFAMILY PROTEIN DOMAIN-CONTAINING PROTEIN-RELATED"/>
    <property type="match status" value="1"/>
</dbReference>
<sequence>MTPMQRIITLLTFVTLSLVDPFRSLRVLGQFAQQYQVLRVTTGPNAGDWENQFWWQPTIFHQPQRVATTNPKAVILEYNCAYMKEICKNAKNFYGGLRGPGSATNLSAFGYDMDTGDGSRHDQRRTMSCPRNWKRHHTCPETDQVKPMRHDGEWPHSDLDPSRKKDALTIRHKRDQQGNIIEESKITYSCDEFPAASWVEGGTGISIPGLDKGYPEGSSETRCAALRCSDRGVRGVKAEQNWQAEAHGKLRTTLLDLVEEEKNADPTNQRHATFDKDHGIVMFLFRMTNQVNGVAATVYTYENNVIHNQVDVSQAKRGLEADPSRDPIAWLNSIDTDKLKKAGNYTAEHVYADPDRPGVRRSNMAAMTRPQFGPTFDLDLESRSSYDELQLEEDDQALNLTYTPLFSRAVASDLAQARQLVNDALAKSAKLNKARLDNPSRNKYRLRPGTLEEEANVKRSDGELGKDDENGKASRLLTITDDMVDAAAIVSEADAVEFARGPTERAVVSRGNSFWMEKLKRKGTVPWADDPDYKVFRNVRDFGAVGNGLAVTDIVVQDDTKAIKRALLDGRRCGEKCHGSTTKNAIIYFPPGTYRVSSTIPLPFGTQVIGDANKRPTILASQSFIGLGVLSTNEYTGNGFGIDGNDQQYYINTANFYRQIRNLKIDISQVKTEQRVVGLHYQVAQATSLQNIELIAAKGSNQIGIFAENGSGGVISDVVFRGGAFGLYGGTQQFTAQRLKFDGCATGVQIIWDWGWVWKSINMSNVDVGFRLLREGVTEEGHVGSASFVDSSFSNVSTAILVAPPKREAGSASTGIVLDNVVFEKVERAVAGINGATLLEVSPKVEYWVLGPVYSPAREFSWGCNTTSRPHRRQAGLLDSDGAFFERAKPQYGDRMLSEFVHLTDFGAKGDGRTDDTEAFQQALWYSQGKVLFVDAGSYILTKTVVVPLGTKLVGEAWSQLVASGSYFQNAKKPKAMLQVGRQGDVGSIEMQDLLLTSRGPTAGLIVIEWNVKAEKPGSAGLWDCHVRLGGAVGTNLTADDCPAGGHDPNPKCKVASLMMHITRKASGYFENMWLWAADHMIDDKNLDDANNTMIQTSIYAARGLLVESTEPTWLYGTSSEHSVFYQYNFNGARNVFAAMIQSESPYFQPKPQAPSPFNDAVGALPGDPDYNQTAGVPHESWALVMRKSADVLIAGAGLYSWSSSFDEDCVDQQACQKGLVLLENNFANVKIQSLVTIGTENMVVQEGFTVSALDNLHVQTHPRWSYIANFDVGGNTTEPHRILNVNSRIWDMDKPQFTCSPPCLIQLPDWTRATSTVDYPRITVSSGTWTSTITEPPITITNWAFEVLTVTQPDAKLGKRDDVVTGLRPFFASTPEWPIVTYTLPGGTDATAVPGAEFPVPPAIFGDAVFDPPEGAWPKDELEAILGPVEGPIDGECFKYDIECQMRKYIGVDDSGRPTDDPFEGLSEDAPSCPMETTTTSTTSSATPTPTSDEEDEPEEPVLVLKLGKPRNNSLECKDDGRKTTHSILDEAIKSFCKSLKDEDMVEGYHKDRGTEPNIRLGDTRHKIVISLDVHEGCRFDYDEDLCMKYLLGPVDACNCGGKNGKQGGTLYNECYTWLIDPVSLH</sequence>
<keyword evidence="5" id="KW-1185">Reference proteome</keyword>
<evidence type="ECO:0000259" key="3">
    <source>
        <dbReference type="Pfam" id="PF12708"/>
    </source>
</evidence>
<dbReference type="Proteomes" id="UP000736672">
    <property type="component" value="Unassembled WGS sequence"/>
</dbReference>
<feature type="region of interest" description="Disordered" evidence="1">
    <location>
        <begin position="142"/>
        <end position="164"/>
    </location>
</feature>
<feature type="region of interest" description="Disordered" evidence="1">
    <location>
        <begin position="434"/>
        <end position="470"/>
    </location>
</feature>
<comment type="caution">
    <text evidence="4">The sequence shown here is derived from an EMBL/GenBank/DDBJ whole genome shotgun (WGS) entry which is preliminary data.</text>
</comment>
<keyword evidence="2" id="KW-0732">Signal</keyword>
<name>A0A9P9JQJ4_FUSSL</name>
<dbReference type="Gene3D" id="2.160.20.10">
    <property type="entry name" value="Single-stranded right-handed beta-helix, Pectin lyase-like"/>
    <property type="match status" value="2"/>
</dbReference>
<dbReference type="InterPro" id="IPR039279">
    <property type="entry name" value="QRT3-like"/>
</dbReference>
<organism evidence="4 5">
    <name type="scientific">Fusarium solani</name>
    <name type="common">Filamentous fungus</name>
    <dbReference type="NCBI Taxonomy" id="169388"/>
    <lineage>
        <taxon>Eukaryota</taxon>
        <taxon>Fungi</taxon>
        <taxon>Dikarya</taxon>
        <taxon>Ascomycota</taxon>
        <taxon>Pezizomycotina</taxon>
        <taxon>Sordariomycetes</taxon>
        <taxon>Hypocreomycetidae</taxon>
        <taxon>Hypocreales</taxon>
        <taxon>Nectriaceae</taxon>
        <taxon>Fusarium</taxon>
        <taxon>Fusarium solani species complex</taxon>
    </lineage>
</organism>
<dbReference type="GO" id="GO:0004650">
    <property type="term" value="F:polygalacturonase activity"/>
    <property type="evidence" value="ECO:0007669"/>
    <property type="project" value="InterPro"/>
</dbReference>
<feature type="region of interest" description="Disordered" evidence="1">
    <location>
        <begin position="1452"/>
        <end position="1501"/>
    </location>
</feature>
<dbReference type="InterPro" id="IPR024535">
    <property type="entry name" value="RHGA/B-epi-like_pectate_lyase"/>
</dbReference>
<keyword evidence="4" id="KW-0456">Lyase</keyword>
<feature type="compositionally biased region" description="Basic and acidic residues" evidence="1">
    <location>
        <begin position="455"/>
        <end position="470"/>
    </location>
</feature>
<accession>A0A9P9JQJ4</accession>